<dbReference type="Pfam" id="PF12844">
    <property type="entry name" value="HTH_19"/>
    <property type="match status" value="1"/>
</dbReference>
<name>A0A412IU90_9FIRM</name>
<dbReference type="InterPro" id="IPR010982">
    <property type="entry name" value="Lambda_DNA-bd_dom_sf"/>
</dbReference>
<evidence type="ECO:0000313" key="3">
    <source>
        <dbReference type="EMBL" id="RGS43674.1"/>
    </source>
</evidence>
<evidence type="ECO:0000259" key="2">
    <source>
        <dbReference type="PROSITE" id="PS50943"/>
    </source>
</evidence>
<comment type="caution">
    <text evidence="3">The sequence shown here is derived from an EMBL/GenBank/DDBJ whole genome shotgun (WGS) entry which is preliminary data.</text>
</comment>
<organism evidence="3 4">
    <name type="scientific">Coprococcus eutactus</name>
    <dbReference type="NCBI Taxonomy" id="33043"/>
    <lineage>
        <taxon>Bacteria</taxon>
        <taxon>Bacillati</taxon>
        <taxon>Bacillota</taxon>
        <taxon>Clostridia</taxon>
        <taxon>Lachnospirales</taxon>
        <taxon>Lachnospiraceae</taxon>
        <taxon>Coprococcus</taxon>
    </lineage>
</organism>
<dbReference type="SMART" id="SM00530">
    <property type="entry name" value="HTH_XRE"/>
    <property type="match status" value="1"/>
</dbReference>
<accession>A0A412IU90</accession>
<gene>
    <name evidence="3" type="ORF">DWX94_03650</name>
</gene>
<dbReference type="PANTHER" id="PTHR46558:SF4">
    <property type="entry name" value="DNA-BIDING PHAGE PROTEIN"/>
    <property type="match status" value="1"/>
</dbReference>
<dbReference type="Proteomes" id="UP000283295">
    <property type="component" value="Unassembled WGS sequence"/>
</dbReference>
<protein>
    <submittedName>
        <fullName evidence="3">XRE family transcriptional regulator</fullName>
    </submittedName>
</protein>
<dbReference type="PANTHER" id="PTHR46558">
    <property type="entry name" value="TRACRIPTIONAL REGULATORY PROTEIN-RELATED-RELATED"/>
    <property type="match status" value="1"/>
</dbReference>
<evidence type="ECO:0000256" key="1">
    <source>
        <dbReference type="ARBA" id="ARBA00023125"/>
    </source>
</evidence>
<reference evidence="3 4" key="1">
    <citation type="submission" date="2018-08" db="EMBL/GenBank/DDBJ databases">
        <title>A genome reference for cultivated species of the human gut microbiota.</title>
        <authorList>
            <person name="Zou Y."/>
            <person name="Xue W."/>
            <person name="Luo G."/>
        </authorList>
    </citation>
    <scope>NUCLEOTIDE SEQUENCE [LARGE SCALE GENOMIC DNA]</scope>
    <source>
        <strain evidence="3 4">AF22-21</strain>
    </source>
</reference>
<dbReference type="CDD" id="cd00093">
    <property type="entry name" value="HTH_XRE"/>
    <property type="match status" value="1"/>
</dbReference>
<dbReference type="GeneID" id="92832695"/>
<keyword evidence="1" id="KW-0238">DNA-binding</keyword>
<sequence>MDIFEAGKRIKKIRKSLKLTQEQLAEKAGISAHFVYEIEHGQKTMSLYTLTDIALALGTSTDYILFGRTPDISSGARDVMINDDLSHIIETVPLSKRDAIKNIVKSVLPYIK</sequence>
<dbReference type="PROSITE" id="PS50943">
    <property type="entry name" value="HTH_CROC1"/>
    <property type="match status" value="1"/>
</dbReference>
<dbReference type="OrthoDB" id="2187867at2"/>
<proteinExistence type="predicted"/>
<feature type="domain" description="HTH cro/C1-type" evidence="2">
    <location>
        <begin position="10"/>
        <end position="64"/>
    </location>
</feature>
<dbReference type="RefSeq" id="WP_004849226.1">
    <property type="nucleotide sequence ID" value="NZ_CABIWG010000006.1"/>
</dbReference>
<dbReference type="AlphaFoldDB" id="A0A412IU90"/>
<dbReference type="EMBL" id="QRVK01000005">
    <property type="protein sequence ID" value="RGS43674.1"/>
    <property type="molecule type" value="Genomic_DNA"/>
</dbReference>
<dbReference type="InterPro" id="IPR001387">
    <property type="entry name" value="Cro/C1-type_HTH"/>
</dbReference>
<evidence type="ECO:0000313" key="4">
    <source>
        <dbReference type="Proteomes" id="UP000283295"/>
    </source>
</evidence>
<dbReference type="GO" id="GO:0003677">
    <property type="term" value="F:DNA binding"/>
    <property type="evidence" value="ECO:0007669"/>
    <property type="project" value="UniProtKB-KW"/>
</dbReference>
<dbReference type="Gene3D" id="1.10.260.40">
    <property type="entry name" value="lambda repressor-like DNA-binding domains"/>
    <property type="match status" value="1"/>
</dbReference>
<dbReference type="SUPFAM" id="SSF47413">
    <property type="entry name" value="lambda repressor-like DNA-binding domains"/>
    <property type="match status" value="1"/>
</dbReference>